<comment type="cofactor">
    <cofactor evidence="1 10">
        <name>pyridoxal 5'-phosphate</name>
        <dbReference type="ChEBI" id="CHEBI:597326"/>
    </cofactor>
</comment>
<dbReference type="EC" id="2.8.1.7" evidence="3"/>
<dbReference type="RefSeq" id="WP_389828267.1">
    <property type="nucleotide sequence ID" value="NZ_JBIAJP010000003.1"/>
</dbReference>
<evidence type="ECO:0000313" key="12">
    <source>
        <dbReference type="EMBL" id="MFF0004563.1"/>
    </source>
</evidence>
<dbReference type="SUPFAM" id="SSF53383">
    <property type="entry name" value="PLP-dependent transferases"/>
    <property type="match status" value="1"/>
</dbReference>
<evidence type="ECO:0000256" key="1">
    <source>
        <dbReference type="ARBA" id="ARBA00001933"/>
    </source>
</evidence>
<evidence type="ECO:0000313" key="13">
    <source>
        <dbReference type="Proteomes" id="UP001601422"/>
    </source>
</evidence>
<sequence>MGPSLIDHGGIVPRYVISVTCCTGFLRKRVMMSVTYLDAAATTRVDPRVADVVLHWMTEDFGNAGSRTHEYGARAKKAVQQARTQLAAQLGASAEELIFTSGATESNNIALLGMAPHGEQTGRRHIITSAIEHKAVLEPLEHLQSRGFEVDFLRPDQHGRISVEAVRERLRPDTLLVSLMHVNNETGVIQPVSELGRILRETSTYFHVDAAQGFAKLPQDLTAPIDLISISGHKIGAPKGIGALLVRRRGWDRLPLQPLMFGGGQERKLRPGTLPVPLIMGLAKAEEIFRKEYQQWQAGAQQFREQLFAGLASTRYHVNGDPEHSVPHILNLSFEGVDAEALIIGLKGVAAVATGSACTSTSYTPSHVLTAMGLPDEIVSNGLRLSWLPSQVDGFEVGDLVAAVNQLQP</sequence>
<keyword evidence="7" id="KW-0408">Iron</keyword>
<dbReference type="Proteomes" id="UP001601422">
    <property type="component" value="Unassembled WGS sequence"/>
</dbReference>
<gene>
    <name evidence="12" type="primary">dndA</name>
    <name evidence="12" type="ORF">ACFYQT_14140</name>
</gene>
<organism evidence="12 13">
    <name type="scientific">Streptomyces tibetensis</name>
    <dbReference type="NCBI Taxonomy" id="2382123"/>
    <lineage>
        <taxon>Bacteria</taxon>
        <taxon>Bacillati</taxon>
        <taxon>Actinomycetota</taxon>
        <taxon>Actinomycetes</taxon>
        <taxon>Kitasatosporales</taxon>
        <taxon>Streptomycetaceae</taxon>
        <taxon>Streptomyces</taxon>
    </lineage>
</organism>
<reference evidence="12 13" key="1">
    <citation type="submission" date="2024-10" db="EMBL/GenBank/DDBJ databases">
        <title>The Natural Products Discovery Center: Release of the First 8490 Sequenced Strains for Exploring Actinobacteria Biosynthetic Diversity.</title>
        <authorList>
            <person name="Kalkreuter E."/>
            <person name="Kautsar S.A."/>
            <person name="Yang D."/>
            <person name="Bader C.D."/>
            <person name="Teijaro C.N."/>
            <person name="Fluegel L."/>
            <person name="Davis C.M."/>
            <person name="Simpson J.R."/>
            <person name="Lauterbach L."/>
            <person name="Steele A.D."/>
            <person name="Gui C."/>
            <person name="Meng S."/>
            <person name="Li G."/>
            <person name="Viehrig K."/>
            <person name="Ye F."/>
            <person name="Su P."/>
            <person name="Kiefer A.F."/>
            <person name="Nichols A."/>
            <person name="Cepeda A.J."/>
            <person name="Yan W."/>
            <person name="Fan B."/>
            <person name="Jiang Y."/>
            <person name="Adhikari A."/>
            <person name="Zheng C.-J."/>
            <person name="Schuster L."/>
            <person name="Cowan T.M."/>
            <person name="Smanski M.J."/>
            <person name="Chevrette M.G."/>
            <person name="De Carvalho L.P.S."/>
            <person name="Shen B."/>
        </authorList>
    </citation>
    <scope>NUCLEOTIDE SEQUENCE [LARGE SCALE GENOMIC DNA]</scope>
    <source>
        <strain evidence="12 13">NPDC005497</strain>
    </source>
</reference>
<dbReference type="GO" id="GO:0031071">
    <property type="term" value="F:cysteine desulfurase activity"/>
    <property type="evidence" value="ECO:0007669"/>
    <property type="project" value="UniProtKB-EC"/>
</dbReference>
<dbReference type="Gene3D" id="3.40.640.10">
    <property type="entry name" value="Type I PLP-dependent aspartate aminotransferase-like (Major domain)"/>
    <property type="match status" value="1"/>
</dbReference>
<dbReference type="InterPro" id="IPR016454">
    <property type="entry name" value="Cysteine_dSase"/>
</dbReference>
<dbReference type="EMBL" id="JBIAJP010000003">
    <property type="protein sequence ID" value="MFF0004563.1"/>
    <property type="molecule type" value="Genomic_DNA"/>
</dbReference>
<keyword evidence="5" id="KW-0479">Metal-binding</keyword>
<evidence type="ECO:0000256" key="5">
    <source>
        <dbReference type="ARBA" id="ARBA00022723"/>
    </source>
</evidence>
<comment type="similarity">
    <text evidence="2">Belongs to the class-V pyridoxal-phosphate-dependent aminotransferase family. NifS/IscS subfamily.</text>
</comment>
<name>A0ABW6MVE6_9ACTN</name>
<evidence type="ECO:0000256" key="4">
    <source>
        <dbReference type="ARBA" id="ARBA00022679"/>
    </source>
</evidence>
<dbReference type="PIRSF" id="PIRSF005572">
    <property type="entry name" value="NifS"/>
    <property type="match status" value="1"/>
</dbReference>
<evidence type="ECO:0000256" key="10">
    <source>
        <dbReference type="RuleBase" id="RU004504"/>
    </source>
</evidence>
<comment type="catalytic activity">
    <reaction evidence="9">
        <text>(sulfur carrier)-H + L-cysteine = (sulfur carrier)-SH + L-alanine</text>
        <dbReference type="Rhea" id="RHEA:43892"/>
        <dbReference type="Rhea" id="RHEA-COMP:14737"/>
        <dbReference type="Rhea" id="RHEA-COMP:14739"/>
        <dbReference type="ChEBI" id="CHEBI:29917"/>
        <dbReference type="ChEBI" id="CHEBI:35235"/>
        <dbReference type="ChEBI" id="CHEBI:57972"/>
        <dbReference type="ChEBI" id="CHEBI:64428"/>
        <dbReference type="EC" id="2.8.1.7"/>
    </reaction>
</comment>
<dbReference type="InterPro" id="IPR015424">
    <property type="entry name" value="PyrdxlP-dep_Trfase"/>
</dbReference>
<evidence type="ECO:0000256" key="7">
    <source>
        <dbReference type="ARBA" id="ARBA00023004"/>
    </source>
</evidence>
<dbReference type="InterPro" id="IPR000192">
    <property type="entry name" value="Aminotrans_V_dom"/>
</dbReference>
<dbReference type="Gene3D" id="3.90.1150.10">
    <property type="entry name" value="Aspartate Aminotransferase, domain 1"/>
    <property type="match status" value="1"/>
</dbReference>
<accession>A0ABW6MVE6</accession>
<dbReference type="InterPro" id="IPR015422">
    <property type="entry name" value="PyrdxlP-dep_Trfase_small"/>
</dbReference>
<evidence type="ECO:0000256" key="9">
    <source>
        <dbReference type="ARBA" id="ARBA00050776"/>
    </source>
</evidence>
<evidence type="ECO:0000256" key="6">
    <source>
        <dbReference type="ARBA" id="ARBA00022898"/>
    </source>
</evidence>
<protein>
    <recommendedName>
        <fullName evidence="3">cysteine desulfurase</fullName>
        <ecNumber evidence="3">2.8.1.7</ecNumber>
    </recommendedName>
</protein>
<dbReference type="Pfam" id="PF00266">
    <property type="entry name" value="Aminotran_5"/>
    <property type="match status" value="1"/>
</dbReference>
<evidence type="ECO:0000256" key="2">
    <source>
        <dbReference type="ARBA" id="ARBA00006490"/>
    </source>
</evidence>
<dbReference type="NCBIfam" id="TIGR03235">
    <property type="entry name" value="DNA_S_dndA"/>
    <property type="match status" value="1"/>
</dbReference>
<evidence type="ECO:0000259" key="11">
    <source>
        <dbReference type="Pfam" id="PF00266"/>
    </source>
</evidence>
<feature type="domain" description="Aminotransferase class V" evidence="11">
    <location>
        <begin position="35"/>
        <end position="373"/>
    </location>
</feature>
<comment type="caution">
    <text evidence="12">The sequence shown here is derived from an EMBL/GenBank/DDBJ whole genome shotgun (WGS) entry which is preliminary data.</text>
</comment>
<keyword evidence="8" id="KW-0411">Iron-sulfur</keyword>
<keyword evidence="4 12" id="KW-0808">Transferase</keyword>
<dbReference type="PANTHER" id="PTHR11601">
    <property type="entry name" value="CYSTEINE DESULFURYLASE FAMILY MEMBER"/>
    <property type="match status" value="1"/>
</dbReference>
<dbReference type="PROSITE" id="PS00595">
    <property type="entry name" value="AA_TRANSFER_CLASS_5"/>
    <property type="match status" value="1"/>
</dbReference>
<keyword evidence="13" id="KW-1185">Reference proteome</keyword>
<dbReference type="InterPro" id="IPR017644">
    <property type="entry name" value="Cysteine_desulfurase_DndA"/>
</dbReference>
<dbReference type="InterPro" id="IPR020578">
    <property type="entry name" value="Aminotrans_V_PyrdxlP_BS"/>
</dbReference>
<dbReference type="PANTHER" id="PTHR11601:SF34">
    <property type="entry name" value="CYSTEINE DESULFURASE"/>
    <property type="match status" value="1"/>
</dbReference>
<evidence type="ECO:0000256" key="8">
    <source>
        <dbReference type="ARBA" id="ARBA00023014"/>
    </source>
</evidence>
<proteinExistence type="inferred from homology"/>
<dbReference type="InterPro" id="IPR015421">
    <property type="entry name" value="PyrdxlP-dep_Trfase_major"/>
</dbReference>
<keyword evidence="6" id="KW-0663">Pyridoxal phosphate</keyword>
<evidence type="ECO:0000256" key="3">
    <source>
        <dbReference type="ARBA" id="ARBA00012239"/>
    </source>
</evidence>